<evidence type="ECO:0000313" key="2">
    <source>
        <dbReference type="Proteomes" id="UP001187531"/>
    </source>
</evidence>
<feature type="non-terminal residue" evidence="1">
    <location>
        <position position="1"/>
    </location>
</feature>
<dbReference type="EMBL" id="JAVRJZ010000020">
    <property type="protein sequence ID" value="KAK2705753.1"/>
    <property type="molecule type" value="Genomic_DNA"/>
</dbReference>
<sequence>MDFGDKERRPSNEEETEIGIIGKGLNHKKQICIEKGNTLHLTAYQISKLIRRPSNEEETKIGITDEEIGVIDEELKYKKHMCKEKRNRLHLTAYQTSKLNRKITFLYECDKCDFYTVIIERL</sequence>
<protein>
    <submittedName>
        <fullName evidence="1">Uncharacterized protein</fullName>
    </submittedName>
</protein>
<evidence type="ECO:0000313" key="1">
    <source>
        <dbReference type="EMBL" id="KAK2705753.1"/>
    </source>
</evidence>
<name>A0AA88HBG9_ARTSF</name>
<keyword evidence="2" id="KW-1185">Reference proteome</keyword>
<dbReference type="AlphaFoldDB" id="A0AA88HBG9"/>
<reference evidence="1" key="1">
    <citation type="submission" date="2023-07" db="EMBL/GenBank/DDBJ databases">
        <title>Chromosome-level genome assembly of Artemia franciscana.</title>
        <authorList>
            <person name="Jo E."/>
        </authorList>
    </citation>
    <scope>NUCLEOTIDE SEQUENCE</scope>
    <source>
        <tissue evidence="1">Whole body</tissue>
    </source>
</reference>
<accession>A0AA88HBG9</accession>
<dbReference type="Proteomes" id="UP001187531">
    <property type="component" value="Unassembled WGS sequence"/>
</dbReference>
<proteinExistence type="predicted"/>
<comment type="caution">
    <text evidence="1">The sequence shown here is derived from an EMBL/GenBank/DDBJ whole genome shotgun (WGS) entry which is preliminary data.</text>
</comment>
<organism evidence="1 2">
    <name type="scientific">Artemia franciscana</name>
    <name type="common">Brine shrimp</name>
    <name type="synonym">Artemia sanfranciscana</name>
    <dbReference type="NCBI Taxonomy" id="6661"/>
    <lineage>
        <taxon>Eukaryota</taxon>
        <taxon>Metazoa</taxon>
        <taxon>Ecdysozoa</taxon>
        <taxon>Arthropoda</taxon>
        <taxon>Crustacea</taxon>
        <taxon>Branchiopoda</taxon>
        <taxon>Anostraca</taxon>
        <taxon>Artemiidae</taxon>
        <taxon>Artemia</taxon>
    </lineage>
</organism>
<gene>
    <name evidence="1" type="ORF">QYM36_015947</name>
</gene>